<sequence length="162" mass="18484">MARRVSHRQCLNFRNGKKKYVAKRNTAWAATGMVRAGTIHKYSRWFLKMKAFHDPLVRVRVKAGCSADSRCVTDSSYAWGVYHLLRSNKRLSSRCSTTTSWHLKLEDAWLPFPFGADGRVGKMKRENQFRPLDRRSRNSELEGGSQQNTGPAICDGSCHFSS</sequence>
<comment type="caution">
    <text evidence="2">The sequence shown here is derived from an EMBL/GenBank/DDBJ whole genome shotgun (WGS) entry which is preliminary data.</text>
</comment>
<evidence type="ECO:0000313" key="2">
    <source>
        <dbReference type="EMBL" id="GIY07385.1"/>
    </source>
</evidence>
<gene>
    <name evidence="2" type="ORF">CEXT_364851</name>
</gene>
<feature type="region of interest" description="Disordered" evidence="1">
    <location>
        <begin position="125"/>
        <end position="154"/>
    </location>
</feature>
<dbReference type="Proteomes" id="UP001054945">
    <property type="component" value="Unassembled WGS sequence"/>
</dbReference>
<name>A0AAV4QH59_CAEEX</name>
<reference evidence="2 3" key="1">
    <citation type="submission" date="2021-06" db="EMBL/GenBank/DDBJ databases">
        <title>Caerostris extrusa draft genome.</title>
        <authorList>
            <person name="Kono N."/>
            <person name="Arakawa K."/>
        </authorList>
    </citation>
    <scope>NUCLEOTIDE SEQUENCE [LARGE SCALE GENOMIC DNA]</scope>
</reference>
<dbReference type="AlphaFoldDB" id="A0AAV4QH59"/>
<protein>
    <submittedName>
        <fullName evidence="2">Uncharacterized protein</fullName>
    </submittedName>
</protein>
<keyword evidence="3" id="KW-1185">Reference proteome</keyword>
<feature type="compositionally biased region" description="Basic and acidic residues" evidence="1">
    <location>
        <begin position="125"/>
        <end position="140"/>
    </location>
</feature>
<evidence type="ECO:0000313" key="3">
    <source>
        <dbReference type="Proteomes" id="UP001054945"/>
    </source>
</evidence>
<proteinExistence type="predicted"/>
<organism evidence="2 3">
    <name type="scientific">Caerostris extrusa</name>
    <name type="common">Bark spider</name>
    <name type="synonym">Caerostris bankana</name>
    <dbReference type="NCBI Taxonomy" id="172846"/>
    <lineage>
        <taxon>Eukaryota</taxon>
        <taxon>Metazoa</taxon>
        <taxon>Ecdysozoa</taxon>
        <taxon>Arthropoda</taxon>
        <taxon>Chelicerata</taxon>
        <taxon>Arachnida</taxon>
        <taxon>Araneae</taxon>
        <taxon>Araneomorphae</taxon>
        <taxon>Entelegynae</taxon>
        <taxon>Araneoidea</taxon>
        <taxon>Araneidae</taxon>
        <taxon>Caerostris</taxon>
    </lineage>
</organism>
<evidence type="ECO:0000256" key="1">
    <source>
        <dbReference type="SAM" id="MobiDB-lite"/>
    </source>
</evidence>
<dbReference type="EMBL" id="BPLR01006097">
    <property type="protein sequence ID" value="GIY07385.1"/>
    <property type="molecule type" value="Genomic_DNA"/>
</dbReference>
<accession>A0AAV4QH59</accession>